<gene>
    <name evidence="9" type="primary">recJ</name>
    <name evidence="9" type="ORF">HXL70_01570</name>
</gene>
<evidence type="ECO:0000256" key="5">
    <source>
        <dbReference type="ARBA" id="ARBA00022839"/>
    </source>
</evidence>
<dbReference type="Pfam" id="PF01368">
    <property type="entry name" value="DHH"/>
    <property type="match status" value="1"/>
</dbReference>
<evidence type="ECO:0000259" key="8">
    <source>
        <dbReference type="Pfam" id="PF17768"/>
    </source>
</evidence>
<feature type="domain" description="RecJ OB" evidence="8">
    <location>
        <begin position="467"/>
        <end position="568"/>
    </location>
</feature>
<keyword evidence="3" id="KW-0540">Nuclease</keyword>
<accession>A0A930FNK8</accession>
<dbReference type="Gene3D" id="3.90.1640.30">
    <property type="match status" value="1"/>
</dbReference>
<dbReference type="NCBIfam" id="TIGR00644">
    <property type="entry name" value="recJ"/>
    <property type="match status" value="1"/>
</dbReference>
<dbReference type="EMBL" id="JABZMK010000002">
    <property type="protein sequence ID" value="MBF1128729.1"/>
    <property type="molecule type" value="Genomic_DNA"/>
</dbReference>
<dbReference type="Pfam" id="PF17768">
    <property type="entry name" value="RecJ_OB"/>
    <property type="match status" value="1"/>
</dbReference>
<dbReference type="InterPro" id="IPR001667">
    <property type="entry name" value="DDH_dom"/>
</dbReference>
<dbReference type="AlphaFoldDB" id="A0A930FNK8"/>
<sequence>MTPEKIKPRWVFRGASSEEKVAVPDFFNLNNIPEGTARIMMRRGISTEEKLTHFLYDTLDNLSDPFLMKGMQQAVRRIIQAIDLKEKIVIYGDYDVDGITSTSICVRCLRKLGADVNFYIPLREEEGYGLNRDAINKLSKEGVSLLITVDCGISSADLVVEAPQSLDIIITDHHQPPKVLPDCVAVLNPHQEDCPYPYKELAGCGVAFTLCRGIYKELYNEDYKENIELVALGTIADVVSLTGENRILVKEGMARFLLTPIKGLSALLRITGLVNEDTKEILHADYISFGLAPRLNAAGRITHAKYGVELMTTESGEEAEALAQILCDTNIERQHIEREIYEEALQRIAKLQIQDDLILVIDGKDWHPGVIGIVASRILELYHRPVLVITVRNGVGKGSCRSISAFNIHEALEKMAGFLIQYGGHKMAAGFSIPAEKISEFRKRINDYAKGIITVDDRIPVLELEESLPLDEVNIEFIRSLDLLEPYGSDNPKPLFASFRVFVETARRIGNDRKHFKCRLSQNREPVEAIFWGIGDKDPCCPGDIVDIVYEPEIHDWYGEHVQLICKDIRPVKDYFLTRDFLIDVFVRLRELIPNSKSVAVFEIQNRLKRSFEGKYSRQCLCTALSVFEELNILYRFNRNGVGYYQRKVINKKLDLLSSSIYRKYRK</sequence>
<evidence type="ECO:0000256" key="1">
    <source>
        <dbReference type="ARBA" id="ARBA00005915"/>
    </source>
</evidence>
<dbReference type="GO" id="GO:0003676">
    <property type="term" value="F:nucleic acid binding"/>
    <property type="evidence" value="ECO:0007669"/>
    <property type="project" value="InterPro"/>
</dbReference>
<keyword evidence="5 9" id="KW-0269">Exonuclease</keyword>
<dbReference type="InterPro" id="IPR051673">
    <property type="entry name" value="SSDNA_exonuclease_RecJ"/>
</dbReference>
<dbReference type="Gene3D" id="3.10.310.30">
    <property type="match status" value="1"/>
</dbReference>
<dbReference type="PANTHER" id="PTHR30255">
    <property type="entry name" value="SINGLE-STRANDED-DNA-SPECIFIC EXONUCLEASE RECJ"/>
    <property type="match status" value="1"/>
</dbReference>
<comment type="similarity">
    <text evidence="1">Belongs to the RecJ family.</text>
</comment>
<evidence type="ECO:0000313" key="10">
    <source>
        <dbReference type="Proteomes" id="UP000757890"/>
    </source>
</evidence>
<evidence type="ECO:0000313" key="9">
    <source>
        <dbReference type="EMBL" id="MBF1128729.1"/>
    </source>
</evidence>
<dbReference type="SUPFAM" id="SSF64182">
    <property type="entry name" value="DHH phosphoesterases"/>
    <property type="match status" value="1"/>
</dbReference>
<organism evidence="9 10">
    <name type="scientific">Dialister invisus</name>
    <dbReference type="NCBI Taxonomy" id="218538"/>
    <lineage>
        <taxon>Bacteria</taxon>
        <taxon>Bacillati</taxon>
        <taxon>Bacillota</taxon>
        <taxon>Negativicutes</taxon>
        <taxon>Veillonellales</taxon>
        <taxon>Veillonellaceae</taxon>
        <taxon>Dialister</taxon>
    </lineage>
</organism>
<feature type="domain" description="DHHA1" evidence="7">
    <location>
        <begin position="360"/>
        <end position="450"/>
    </location>
</feature>
<dbReference type="InterPro" id="IPR041122">
    <property type="entry name" value="RecJ_OB"/>
</dbReference>
<evidence type="ECO:0000256" key="4">
    <source>
        <dbReference type="ARBA" id="ARBA00022801"/>
    </source>
</evidence>
<dbReference type="InterPro" id="IPR038763">
    <property type="entry name" value="DHH_sf"/>
</dbReference>
<dbReference type="InterPro" id="IPR003156">
    <property type="entry name" value="DHHA1_dom"/>
</dbReference>
<evidence type="ECO:0000256" key="3">
    <source>
        <dbReference type="ARBA" id="ARBA00022722"/>
    </source>
</evidence>
<proteinExistence type="inferred from homology"/>
<evidence type="ECO:0000259" key="6">
    <source>
        <dbReference type="Pfam" id="PF01368"/>
    </source>
</evidence>
<evidence type="ECO:0000259" key="7">
    <source>
        <dbReference type="Pfam" id="PF02272"/>
    </source>
</evidence>
<dbReference type="InterPro" id="IPR004610">
    <property type="entry name" value="RecJ"/>
</dbReference>
<dbReference type="GO" id="GO:0008409">
    <property type="term" value="F:5'-3' exonuclease activity"/>
    <property type="evidence" value="ECO:0007669"/>
    <property type="project" value="InterPro"/>
</dbReference>
<feature type="domain" description="DDH" evidence="6">
    <location>
        <begin position="87"/>
        <end position="234"/>
    </location>
</feature>
<dbReference type="GO" id="GO:0006281">
    <property type="term" value="P:DNA repair"/>
    <property type="evidence" value="ECO:0007669"/>
    <property type="project" value="InterPro"/>
</dbReference>
<comment type="caution">
    <text evidence="9">The sequence shown here is derived from an EMBL/GenBank/DDBJ whole genome shotgun (WGS) entry which is preliminary data.</text>
</comment>
<name>A0A930FNK8_9FIRM</name>
<evidence type="ECO:0000256" key="2">
    <source>
        <dbReference type="ARBA" id="ARBA00019841"/>
    </source>
</evidence>
<dbReference type="Pfam" id="PF02272">
    <property type="entry name" value="DHHA1"/>
    <property type="match status" value="1"/>
</dbReference>
<protein>
    <recommendedName>
        <fullName evidence="2">Single-stranded-DNA-specific exonuclease RecJ</fullName>
    </recommendedName>
</protein>
<dbReference type="GO" id="GO:0006310">
    <property type="term" value="P:DNA recombination"/>
    <property type="evidence" value="ECO:0007669"/>
    <property type="project" value="InterPro"/>
</dbReference>
<reference evidence="9" key="1">
    <citation type="submission" date="2020-04" db="EMBL/GenBank/DDBJ databases">
        <title>Deep metagenomics examines the oral microbiome during advanced dental caries in children, revealing novel taxa and co-occurrences with host molecules.</title>
        <authorList>
            <person name="Baker J.L."/>
            <person name="Morton J.T."/>
            <person name="Dinis M."/>
            <person name="Alvarez R."/>
            <person name="Tran N.C."/>
            <person name="Knight R."/>
            <person name="Edlund A."/>
        </authorList>
    </citation>
    <scope>NUCLEOTIDE SEQUENCE</scope>
    <source>
        <strain evidence="9">JCVI_32_bin.14</strain>
    </source>
</reference>
<dbReference type="Proteomes" id="UP000757890">
    <property type="component" value="Unassembled WGS sequence"/>
</dbReference>
<keyword evidence="4" id="KW-0378">Hydrolase</keyword>
<dbReference type="PANTHER" id="PTHR30255:SF2">
    <property type="entry name" value="SINGLE-STRANDED-DNA-SPECIFIC EXONUCLEASE RECJ"/>
    <property type="match status" value="1"/>
</dbReference>